<dbReference type="SUPFAM" id="SSF54427">
    <property type="entry name" value="NTF2-like"/>
    <property type="match status" value="1"/>
</dbReference>
<comment type="subunit">
    <text evidence="2">Interacts transiently with the RNA polymerase catalytic core formed by RpoA, RpoB, RpoC and RpoZ (2 alpha, 1 beta, 1 beta' and 1 omega subunit) to form the RNA polymerase holoenzyme that can initiate transcription.</text>
</comment>
<dbReference type="SUPFAM" id="SSF88946">
    <property type="entry name" value="Sigma2 domain of RNA polymerase sigma factors"/>
    <property type="match status" value="1"/>
</dbReference>
<dbReference type="Proteomes" id="UP000432015">
    <property type="component" value="Unassembled WGS sequence"/>
</dbReference>
<dbReference type="PANTHER" id="PTHR30173:SF43">
    <property type="entry name" value="ECF RNA POLYMERASE SIGMA FACTOR SIGI-RELATED"/>
    <property type="match status" value="1"/>
</dbReference>
<keyword evidence="3" id="KW-0805">Transcription regulation</keyword>
<evidence type="ECO:0000256" key="4">
    <source>
        <dbReference type="ARBA" id="ARBA00023082"/>
    </source>
</evidence>
<evidence type="ECO:0000259" key="6">
    <source>
        <dbReference type="Pfam" id="PF04542"/>
    </source>
</evidence>
<dbReference type="RefSeq" id="WP_156218170.1">
    <property type="nucleotide sequence ID" value="NZ_WOFH01000007.1"/>
</dbReference>
<reference evidence="8 9" key="1">
    <citation type="submission" date="2019-11" db="EMBL/GenBank/DDBJ databases">
        <authorList>
            <person name="Cao P."/>
        </authorList>
    </citation>
    <scope>NUCLEOTIDE SEQUENCE [LARGE SCALE GENOMIC DNA]</scope>
    <source>
        <strain evidence="8 9">NEAU-AAG5</strain>
    </source>
</reference>
<dbReference type="Gene3D" id="1.10.10.10">
    <property type="entry name" value="Winged helix-like DNA-binding domain superfamily/Winged helix DNA-binding domain"/>
    <property type="match status" value="1"/>
</dbReference>
<dbReference type="AlphaFoldDB" id="A0A7K1L3J2"/>
<dbReference type="InterPro" id="IPR032710">
    <property type="entry name" value="NTF2-like_dom_sf"/>
</dbReference>
<dbReference type="InterPro" id="IPR007627">
    <property type="entry name" value="RNA_pol_sigma70_r2"/>
</dbReference>
<dbReference type="GO" id="GO:0006352">
    <property type="term" value="P:DNA-templated transcription initiation"/>
    <property type="evidence" value="ECO:0007669"/>
    <property type="project" value="InterPro"/>
</dbReference>
<protein>
    <submittedName>
        <fullName evidence="8">Sigma-70 family RNA polymerase sigma factor</fullName>
    </submittedName>
</protein>
<organism evidence="8 9">
    <name type="scientific">Actinomadura litoris</name>
    <dbReference type="NCBI Taxonomy" id="2678616"/>
    <lineage>
        <taxon>Bacteria</taxon>
        <taxon>Bacillati</taxon>
        <taxon>Actinomycetota</taxon>
        <taxon>Actinomycetes</taxon>
        <taxon>Streptosporangiales</taxon>
        <taxon>Thermomonosporaceae</taxon>
        <taxon>Actinomadura</taxon>
    </lineage>
</organism>
<keyword evidence="5" id="KW-0804">Transcription</keyword>
<dbReference type="Gene3D" id="1.10.1740.10">
    <property type="match status" value="1"/>
</dbReference>
<evidence type="ECO:0000259" key="7">
    <source>
        <dbReference type="Pfam" id="PF08281"/>
    </source>
</evidence>
<evidence type="ECO:0000313" key="9">
    <source>
        <dbReference type="Proteomes" id="UP000432015"/>
    </source>
</evidence>
<accession>A0A7K1L3J2</accession>
<keyword evidence="9" id="KW-1185">Reference proteome</keyword>
<dbReference type="GO" id="GO:0003677">
    <property type="term" value="F:DNA binding"/>
    <property type="evidence" value="ECO:0007669"/>
    <property type="project" value="InterPro"/>
</dbReference>
<dbReference type="InterPro" id="IPR013325">
    <property type="entry name" value="RNA_pol_sigma_r2"/>
</dbReference>
<sequence>MTDTSGDPFVAEEFERLRPHLRSVAYRVLGSLTEAEDAVQEAWLRLHRSDRAEIDNLGGWLTTVVARVSLTLLKARRSRRESGLAELAECLPDPIVTPVDGTPSPEEAVLLADSLGLALLVVLDTLTPTERLTFVLHDMFGVGYDEIARMVERSPEAARKAASRARRRVRGSGAVPDPDPARQRAVVDAFLAATRDGDIAGLVRVLAPDVVLRADTGILRVVAGAPAVAQQAAVFRRLAHDTRPVLVNGVAGLANGAAVMAFTVRDGLITEIDILGDKERLARLDLTFPDDETLPEGAR</sequence>
<evidence type="ECO:0000256" key="3">
    <source>
        <dbReference type="ARBA" id="ARBA00023015"/>
    </source>
</evidence>
<comment type="similarity">
    <text evidence="1">Belongs to the sigma-70 factor family. ECF subfamily.</text>
</comment>
<dbReference type="InterPro" id="IPR052704">
    <property type="entry name" value="ECF_Sigma-70_Domain"/>
</dbReference>
<evidence type="ECO:0000313" key="8">
    <source>
        <dbReference type="EMBL" id="MUN38979.1"/>
    </source>
</evidence>
<dbReference type="InterPro" id="IPR013324">
    <property type="entry name" value="RNA_pol_sigma_r3/r4-like"/>
</dbReference>
<dbReference type="GO" id="GO:0016987">
    <property type="term" value="F:sigma factor activity"/>
    <property type="evidence" value="ECO:0007669"/>
    <property type="project" value="UniProtKB-KW"/>
</dbReference>
<proteinExistence type="inferred from homology"/>
<evidence type="ECO:0000256" key="1">
    <source>
        <dbReference type="ARBA" id="ARBA00010641"/>
    </source>
</evidence>
<dbReference type="InterPro" id="IPR036388">
    <property type="entry name" value="WH-like_DNA-bd_sf"/>
</dbReference>
<name>A0A7K1L3J2_9ACTN</name>
<feature type="domain" description="RNA polymerase sigma factor 70 region 4 type 2" evidence="7">
    <location>
        <begin position="118"/>
        <end position="168"/>
    </location>
</feature>
<dbReference type="NCBIfam" id="TIGR02937">
    <property type="entry name" value="sigma70-ECF"/>
    <property type="match status" value="1"/>
</dbReference>
<dbReference type="InterPro" id="IPR013249">
    <property type="entry name" value="RNA_pol_sigma70_r4_t2"/>
</dbReference>
<dbReference type="EMBL" id="WOFH01000007">
    <property type="protein sequence ID" value="MUN38979.1"/>
    <property type="molecule type" value="Genomic_DNA"/>
</dbReference>
<dbReference type="Gene3D" id="3.10.450.50">
    <property type="match status" value="1"/>
</dbReference>
<comment type="caution">
    <text evidence="8">The sequence shown here is derived from an EMBL/GenBank/DDBJ whole genome shotgun (WGS) entry which is preliminary data.</text>
</comment>
<evidence type="ECO:0000256" key="2">
    <source>
        <dbReference type="ARBA" id="ARBA00011344"/>
    </source>
</evidence>
<dbReference type="SUPFAM" id="SSF88659">
    <property type="entry name" value="Sigma3 and sigma4 domains of RNA polymerase sigma factors"/>
    <property type="match status" value="1"/>
</dbReference>
<evidence type="ECO:0000256" key="5">
    <source>
        <dbReference type="ARBA" id="ARBA00023163"/>
    </source>
</evidence>
<dbReference type="InterPro" id="IPR014284">
    <property type="entry name" value="RNA_pol_sigma-70_dom"/>
</dbReference>
<dbReference type="Pfam" id="PF08281">
    <property type="entry name" value="Sigma70_r4_2"/>
    <property type="match status" value="1"/>
</dbReference>
<keyword evidence="4" id="KW-0731">Sigma factor</keyword>
<dbReference type="PANTHER" id="PTHR30173">
    <property type="entry name" value="SIGMA 19 FACTOR"/>
    <property type="match status" value="1"/>
</dbReference>
<gene>
    <name evidence="8" type="ORF">GNZ18_20565</name>
</gene>
<feature type="domain" description="RNA polymerase sigma-70 region 2" evidence="6">
    <location>
        <begin position="14"/>
        <end position="77"/>
    </location>
</feature>
<dbReference type="Pfam" id="PF04542">
    <property type="entry name" value="Sigma70_r2"/>
    <property type="match status" value="1"/>
</dbReference>